<evidence type="ECO:0000313" key="3">
    <source>
        <dbReference type="Proteomes" id="UP000236569"/>
    </source>
</evidence>
<dbReference type="EMBL" id="BFAG01000007">
    <property type="protein sequence ID" value="GBF06021.1"/>
    <property type="molecule type" value="Genomic_DNA"/>
</dbReference>
<keyword evidence="3" id="KW-1185">Reference proteome</keyword>
<dbReference type="Proteomes" id="UP000236569">
    <property type="component" value="Unassembled WGS sequence"/>
</dbReference>
<sequence length="76" mass="7896">MEGSPGKPITRTVEGGRIEDVPVSRYRATARLLRAGQTPLPVLVSVGQGGSYAPSATADFEKSSSGTTMEFTAKAP</sequence>
<reference evidence="3" key="1">
    <citation type="submission" date="2018-01" db="EMBL/GenBank/DDBJ databases">
        <title>Draft Genome Sequence of the Radioresistant Bacterium Deinococcus aerius TR0125, Isolated from the Higher Atmosphere above Japan.</title>
        <authorList>
            <person name="Satoh K."/>
            <person name="Arai H."/>
            <person name="Sanzen T."/>
            <person name="Kawaguchi Y."/>
            <person name="Hayashi H."/>
            <person name="Yokobori S."/>
            <person name="Yamagishi A."/>
            <person name="Oono Y."/>
            <person name="Narumi I."/>
        </authorList>
    </citation>
    <scope>NUCLEOTIDE SEQUENCE [LARGE SCALE GENOMIC DNA]</scope>
    <source>
        <strain evidence="3">TR0125</strain>
    </source>
</reference>
<protein>
    <submittedName>
        <fullName evidence="2">Uncharacterized protein</fullName>
    </submittedName>
</protein>
<organism evidence="2 3">
    <name type="scientific">Deinococcus aerius</name>
    <dbReference type="NCBI Taxonomy" id="200253"/>
    <lineage>
        <taxon>Bacteria</taxon>
        <taxon>Thermotogati</taxon>
        <taxon>Deinococcota</taxon>
        <taxon>Deinococci</taxon>
        <taxon>Deinococcales</taxon>
        <taxon>Deinococcaceae</taxon>
        <taxon>Deinococcus</taxon>
    </lineage>
</organism>
<gene>
    <name evidence="2" type="ORF">DAERI_070019</name>
</gene>
<comment type="caution">
    <text evidence="2">The sequence shown here is derived from an EMBL/GenBank/DDBJ whole genome shotgun (WGS) entry which is preliminary data.</text>
</comment>
<name>A0A2I9DM01_9DEIO</name>
<proteinExistence type="predicted"/>
<feature type="region of interest" description="Disordered" evidence="1">
    <location>
        <begin position="51"/>
        <end position="76"/>
    </location>
</feature>
<dbReference type="AlphaFoldDB" id="A0A2I9DM01"/>
<evidence type="ECO:0000256" key="1">
    <source>
        <dbReference type="SAM" id="MobiDB-lite"/>
    </source>
</evidence>
<accession>A0A2I9DM01</accession>
<evidence type="ECO:0000313" key="2">
    <source>
        <dbReference type="EMBL" id="GBF06021.1"/>
    </source>
</evidence>